<reference evidence="1 2" key="1">
    <citation type="submission" date="2014-08" db="EMBL/GenBank/DDBJ databases">
        <title>Complete genome of a marine bacteria Jeotgalibacillus malaysiensis.</title>
        <authorList>
            <person name="Yaakop A.S."/>
            <person name="Chan K.-G."/>
            <person name="Goh K.M."/>
        </authorList>
    </citation>
    <scope>NUCLEOTIDE SEQUENCE [LARGE SCALE GENOMIC DNA]</scope>
    <source>
        <strain evidence="1 2">D5</strain>
    </source>
</reference>
<dbReference type="BioCyc" id="JESP1508404:G14D9-9432-MONOMER"/>
<keyword evidence="2" id="KW-1185">Reference proteome</keyword>
<name>A0A0B5ALD8_9BACL</name>
<dbReference type="STRING" id="1508404.JMA_02150"/>
<dbReference type="AlphaFoldDB" id="A0A0B5ALD8"/>
<dbReference type="KEGG" id="jeo:JMA_02150"/>
<evidence type="ECO:0000313" key="1">
    <source>
        <dbReference type="EMBL" id="AJD89532.1"/>
    </source>
</evidence>
<dbReference type="EMBL" id="CP009416">
    <property type="protein sequence ID" value="AJD89532.1"/>
    <property type="molecule type" value="Genomic_DNA"/>
</dbReference>
<protein>
    <submittedName>
        <fullName evidence="1">Uncharacterized protein</fullName>
    </submittedName>
</protein>
<sequence length="63" mass="7377">MKPENYGKEQNLESIALIFAKEEWEWSKCKKLNIKQKKHHHLVAQLMQPDRKLRSIPPAVPAA</sequence>
<evidence type="ECO:0000313" key="2">
    <source>
        <dbReference type="Proteomes" id="UP000031449"/>
    </source>
</evidence>
<proteinExistence type="predicted"/>
<organism evidence="1 2">
    <name type="scientific">Jeotgalibacillus malaysiensis</name>
    <dbReference type="NCBI Taxonomy" id="1508404"/>
    <lineage>
        <taxon>Bacteria</taxon>
        <taxon>Bacillati</taxon>
        <taxon>Bacillota</taxon>
        <taxon>Bacilli</taxon>
        <taxon>Bacillales</taxon>
        <taxon>Caryophanaceae</taxon>
        <taxon>Jeotgalibacillus</taxon>
    </lineage>
</organism>
<dbReference type="HOGENOM" id="CLU_2879872_0_0_9"/>
<gene>
    <name evidence="1" type="ORF">JMA_02150</name>
</gene>
<accession>A0A0B5ALD8</accession>
<dbReference type="Proteomes" id="UP000031449">
    <property type="component" value="Chromosome"/>
</dbReference>